<dbReference type="PROSITE" id="PS50801">
    <property type="entry name" value="STAS"/>
    <property type="match status" value="1"/>
</dbReference>
<feature type="domain" description="STAS" evidence="2">
    <location>
        <begin position="101"/>
        <end position="148"/>
    </location>
</feature>
<dbReference type="AlphaFoldDB" id="A0A6M6JP34"/>
<name>A0A6M6JP34_9PSEU</name>
<dbReference type="Gene3D" id="3.30.750.24">
    <property type="entry name" value="STAS domain"/>
    <property type="match status" value="1"/>
</dbReference>
<evidence type="ECO:0000313" key="3">
    <source>
        <dbReference type="EMBL" id="QJY48993.1"/>
    </source>
</evidence>
<evidence type="ECO:0000256" key="1">
    <source>
        <dbReference type="SAM" id="Phobius"/>
    </source>
</evidence>
<feature type="transmembrane region" description="Helical" evidence="1">
    <location>
        <begin position="12"/>
        <end position="35"/>
    </location>
</feature>
<dbReference type="RefSeq" id="WP_172163780.1">
    <property type="nucleotide sequence ID" value="NZ_CP053564.1"/>
</dbReference>
<evidence type="ECO:0000259" key="2">
    <source>
        <dbReference type="PROSITE" id="PS50801"/>
    </source>
</evidence>
<proteinExistence type="predicted"/>
<keyword evidence="4" id="KW-1185">Reference proteome</keyword>
<dbReference type="InterPro" id="IPR002645">
    <property type="entry name" value="STAS_dom"/>
</dbReference>
<dbReference type="KEGG" id="pbro:HOP40_27085"/>
<protein>
    <recommendedName>
        <fullName evidence="2">STAS domain-containing protein</fullName>
    </recommendedName>
</protein>
<feature type="transmembrane region" description="Helical" evidence="1">
    <location>
        <begin position="41"/>
        <end position="68"/>
    </location>
</feature>
<reference evidence="3 4" key="1">
    <citation type="submission" date="2020-05" db="EMBL/GenBank/DDBJ databases">
        <authorList>
            <person name="Mo P."/>
        </authorList>
    </citation>
    <scope>NUCLEOTIDE SEQUENCE [LARGE SCALE GENOMIC DNA]</scope>
    <source>
        <strain evidence="3 4">Gen01</strain>
    </source>
</reference>
<dbReference type="EMBL" id="CP053564">
    <property type="protein sequence ID" value="QJY48993.1"/>
    <property type="molecule type" value="Genomic_DNA"/>
</dbReference>
<dbReference type="InterPro" id="IPR036513">
    <property type="entry name" value="STAS_dom_sf"/>
</dbReference>
<keyword evidence="1" id="KW-0472">Membrane</keyword>
<gene>
    <name evidence="3" type="ORF">HOP40_27085</name>
</gene>
<accession>A0A6M6JP34</accession>
<sequence>MHVDPLLGSGIRVHLPTLALSVAVLTVLVLVGAFLPRLPGPLLAVLLATAASVVLDLPGHGVSVVGAVRHRDSRRSPSRRWARRSSPPCCCPRSASPWSCDELRSRGVPVALARAEHELLEDLGRLGLRERTGEDRIFPTLPTAVEAYRRESACP</sequence>
<keyword evidence="1" id="KW-0812">Transmembrane</keyword>
<dbReference type="Proteomes" id="UP000505377">
    <property type="component" value="Chromosome"/>
</dbReference>
<organism evidence="3 4">
    <name type="scientific">Pseudonocardia broussonetiae</name>
    <dbReference type="NCBI Taxonomy" id="2736640"/>
    <lineage>
        <taxon>Bacteria</taxon>
        <taxon>Bacillati</taxon>
        <taxon>Actinomycetota</taxon>
        <taxon>Actinomycetes</taxon>
        <taxon>Pseudonocardiales</taxon>
        <taxon>Pseudonocardiaceae</taxon>
        <taxon>Pseudonocardia</taxon>
    </lineage>
</organism>
<evidence type="ECO:0000313" key="4">
    <source>
        <dbReference type="Proteomes" id="UP000505377"/>
    </source>
</evidence>
<keyword evidence="1" id="KW-1133">Transmembrane helix</keyword>